<gene>
    <name evidence="1" type="ordered locus">Mcup_1088</name>
</gene>
<accession>F4G2Z5</accession>
<dbReference type="Proteomes" id="UP000007812">
    <property type="component" value="Chromosome"/>
</dbReference>
<evidence type="ECO:0000313" key="1">
    <source>
        <dbReference type="EMBL" id="AEB95193.1"/>
    </source>
</evidence>
<dbReference type="KEGG" id="mcn:Mcup_1088"/>
<dbReference type="PATRIC" id="fig|1006006.8.peg.1081"/>
<dbReference type="AlphaFoldDB" id="F4G2Z5"/>
<evidence type="ECO:0000313" key="2">
    <source>
        <dbReference type="Proteomes" id="UP000007812"/>
    </source>
</evidence>
<dbReference type="STRING" id="1006006.Mcup_1088"/>
<organism evidence="1 2">
    <name type="scientific">Metallosphaera cuprina (strain Ar-4)</name>
    <dbReference type="NCBI Taxonomy" id="1006006"/>
    <lineage>
        <taxon>Archaea</taxon>
        <taxon>Thermoproteota</taxon>
        <taxon>Thermoprotei</taxon>
        <taxon>Sulfolobales</taxon>
        <taxon>Sulfolobaceae</taxon>
        <taxon>Metallosphaera</taxon>
    </lineage>
</organism>
<name>F4G2Z5_METCR</name>
<sequence length="37" mass="3953">MAVESFMELKGYSVVVVFGVVEIGRILHGVERGSCPG</sequence>
<dbReference type="EMBL" id="CP002656">
    <property type="protein sequence ID" value="AEB95193.1"/>
    <property type="molecule type" value="Genomic_DNA"/>
</dbReference>
<protein>
    <submittedName>
        <fullName evidence="1">Uncharacterized protein</fullName>
    </submittedName>
</protein>
<keyword evidence="2" id="KW-1185">Reference proteome</keyword>
<dbReference type="HOGENOM" id="CLU_3338402_0_0_2"/>
<proteinExistence type="predicted"/>
<reference evidence="1 2" key="1">
    <citation type="journal article" date="2011" name="J. Bacteriol.">
        <title>Complete genome sequence of Metallosphaera cuprina, a metal sulfide-oxidizing archaeon from a hot spring.</title>
        <authorList>
            <person name="Liu L.J."/>
            <person name="You X.Y."/>
            <person name="Zheng H."/>
            <person name="Wang S."/>
            <person name="Jiang C.Y."/>
            <person name="Liu S.J."/>
        </authorList>
    </citation>
    <scope>NUCLEOTIDE SEQUENCE [LARGE SCALE GENOMIC DNA]</scope>
    <source>
        <strain evidence="1 2">Ar-4</strain>
    </source>
</reference>